<evidence type="ECO:0000256" key="1">
    <source>
        <dbReference type="ARBA" id="ARBA00004453"/>
    </source>
</evidence>
<gene>
    <name evidence="6" type="ORF">SINU_12915</name>
</gene>
<dbReference type="GO" id="GO:0007059">
    <property type="term" value="P:chromosome segregation"/>
    <property type="evidence" value="ECO:0007669"/>
    <property type="project" value="UniProtKB-KW"/>
</dbReference>
<reference evidence="6 7" key="1">
    <citation type="journal article" date="2011" name="J. Bacteriol.">
        <title>Draft genome sequence of Sporolactobacillus inulinus strain CASD, an efficient D-lactic acid-producing bacterium with high-concentration lactate tolerance capability.</title>
        <authorList>
            <person name="Yu B."/>
            <person name="Su F."/>
            <person name="Wang L."/>
            <person name="Xu K."/>
            <person name="Zhao B."/>
            <person name="Xu P."/>
        </authorList>
    </citation>
    <scope>NUCLEOTIDE SEQUENCE [LARGE SCALE GENOMIC DNA]</scope>
    <source>
        <strain evidence="6 7">CASD</strain>
    </source>
</reference>
<dbReference type="Pfam" id="PF23552">
    <property type="entry name" value="ParB_C"/>
    <property type="match status" value="1"/>
</dbReference>
<dbReference type="InterPro" id="IPR057240">
    <property type="entry name" value="ParB_dimer_C"/>
</dbReference>
<accession>A0A0U1QL77</accession>
<sequence length="292" mass="33139">MPKTPKTSKALGKGLDAFFPSAFREDLDNAVEHIKLDEMRPNPYQPRKTFDSQALEELTQSIKAHGIIQPLVVRKSIKGYDIVVGERRFRAAKQAQMKSVPVVVKELSDEAMMQIALIENLQRENLNPIEEAAAYKKLMNGLKITQDELAKKLGKSRPHIANYLRLLQLPADAAALIKQGKLSMGHGRALVGLKDKSQIKPVVQKVLKEQLNVRQLETLVQQLNHHVPRETIKKKKWVMPPELKEHVSSLREKYGTSVKIKPGLKKGKGKIELDYYSSEDLYRLIEIMEGRL</sequence>
<dbReference type="SUPFAM" id="SSF110849">
    <property type="entry name" value="ParB/Sulfiredoxin"/>
    <property type="match status" value="1"/>
</dbReference>
<dbReference type="GO" id="GO:0005694">
    <property type="term" value="C:chromosome"/>
    <property type="evidence" value="ECO:0007669"/>
    <property type="project" value="TreeGrafter"/>
</dbReference>
<dbReference type="Pfam" id="PF17762">
    <property type="entry name" value="HTH_ParB"/>
    <property type="match status" value="1"/>
</dbReference>
<evidence type="ECO:0000313" key="6">
    <source>
        <dbReference type="EMBL" id="KLI01547.1"/>
    </source>
</evidence>
<keyword evidence="3" id="KW-0159">Chromosome partition</keyword>
<feature type="domain" description="HTH cro/C1-type" evidence="5">
    <location>
        <begin position="136"/>
        <end position="165"/>
    </location>
</feature>
<protein>
    <submittedName>
        <fullName evidence="6">Plasmid partitioning protein ParB</fullName>
    </submittedName>
</protein>
<dbReference type="InterPro" id="IPR036086">
    <property type="entry name" value="ParB/Sulfiredoxin_sf"/>
</dbReference>
<comment type="subcellular location">
    <subcellularLocation>
        <location evidence="1">Cytoplasm</location>
        <location evidence="1">Nucleoid</location>
    </subcellularLocation>
</comment>
<dbReference type="NCBIfam" id="TIGR00180">
    <property type="entry name" value="parB_part"/>
    <property type="match status" value="1"/>
</dbReference>
<organism evidence="6 7">
    <name type="scientific">Sporolactobacillus inulinus CASD</name>
    <dbReference type="NCBI Taxonomy" id="1069536"/>
    <lineage>
        <taxon>Bacteria</taxon>
        <taxon>Bacillati</taxon>
        <taxon>Bacillota</taxon>
        <taxon>Bacilli</taxon>
        <taxon>Bacillales</taxon>
        <taxon>Sporolactobacillaceae</taxon>
        <taxon>Sporolactobacillus</taxon>
    </lineage>
</organism>
<dbReference type="FunFam" id="1.10.10.2830:FF:000001">
    <property type="entry name" value="Chromosome partitioning protein ParB"/>
    <property type="match status" value="1"/>
</dbReference>
<evidence type="ECO:0000256" key="4">
    <source>
        <dbReference type="ARBA" id="ARBA00023125"/>
    </source>
</evidence>
<dbReference type="Gene3D" id="1.10.10.2830">
    <property type="match status" value="1"/>
</dbReference>
<dbReference type="Pfam" id="PF02195">
    <property type="entry name" value="ParB_N"/>
    <property type="match status" value="1"/>
</dbReference>
<dbReference type="InterPro" id="IPR041468">
    <property type="entry name" value="HTH_ParB/Spo0J"/>
</dbReference>
<dbReference type="InterPro" id="IPR001387">
    <property type="entry name" value="Cro/C1-type_HTH"/>
</dbReference>
<comment type="caution">
    <text evidence="6">The sequence shown here is derived from an EMBL/GenBank/DDBJ whole genome shotgun (WGS) entry which is preliminary data.</text>
</comment>
<dbReference type="OrthoDB" id="9802051at2"/>
<dbReference type="Proteomes" id="UP000035553">
    <property type="component" value="Unassembled WGS sequence"/>
</dbReference>
<keyword evidence="4" id="KW-0238">DNA-binding</keyword>
<dbReference type="CDD" id="cd00093">
    <property type="entry name" value="HTH_XRE"/>
    <property type="match status" value="1"/>
</dbReference>
<proteinExistence type="inferred from homology"/>
<dbReference type="STRING" id="1069536.SINU_12915"/>
<dbReference type="InterPro" id="IPR050336">
    <property type="entry name" value="Chromosome_partition/occlusion"/>
</dbReference>
<dbReference type="InterPro" id="IPR004437">
    <property type="entry name" value="ParB/RepB/Spo0J"/>
</dbReference>
<dbReference type="RefSeq" id="WP_047035494.1">
    <property type="nucleotide sequence ID" value="NZ_AFVQ02000190.1"/>
</dbReference>
<dbReference type="SMART" id="SM00470">
    <property type="entry name" value="ParB"/>
    <property type="match status" value="1"/>
</dbReference>
<dbReference type="EMBL" id="AFVQ02000190">
    <property type="protein sequence ID" value="KLI01547.1"/>
    <property type="molecule type" value="Genomic_DNA"/>
</dbReference>
<comment type="similarity">
    <text evidence="2">Belongs to the ParB family.</text>
</comment>
<dbReference type="PANTHER" id="PTHR33375">
    <property type="entry name" value="CHROMOSOME-PARTITIONING PROTEIN PARB-RELATED"/>
    <property type="match status" value="1"/>
</dbReference>
<dbReference type="Gene3D" id="3.90.1530.30">
    <property type="match status" value="1"/>
</dbReference>
<dbReference type="PANTHER" id="PTHR33375:SF1">
    <property type="entry name" value="CHROMOSOME-PARTITIONING PROTEIN PARB-RELATED"/>
    <property type="match status" value="1"/>
</dbReference>
<dbReference type="SUPFAM" id="SSF109709">
    <property type="entry name" value="KorB DNA-binding domain-like"/>
    <property type="match status" value="1"/>
</dbReference>
<dbReference type="GO" id="GO:0045881">
    <property type="term" value="P:positive regulation of sporulation resulting in formation of a cellular spore"/>
    <property type="evidence" value="ECO:0007669"/>
    <property type="project" value="TreeGrafter"/>
</dbReference>
<evidence type="ECO:0000313" key="7">
    <source>
        <dbReference type="Proteomes" id="UP000035553"/>
    </source>
</evidence>
<keyword evidence="7" id="KW-1185">Reference proteome</keyword>
<evidence type="ECO:0000259" key="5">
    <source>
        <dbReference type="PROSITE" id="PS50943"/>
    </source>
</evidence>
<dbReference type="FunFam" id="3.90.1530.30:FF:000001">
    <property type="entry name" value="Chromosome partitioning protein ParB"/>
    <property type="match status" value="1"/>
</dbReference>
<dbReference type="CDD" id="cd16393">
    <property type="entry name" value="SPO0J_N"/>
    <property type="match status" value="1"/>
</dbReference>
<evidence type="ECO:0000256" key="2">
    <source>
        <dbReference type="ARBA" id="ARBA00006295"/>
    </source>
</evidence>
<dbReference type="InterPro" id="IPR003115">
    <property type="entry name" value="ParB_N"/>
</dbReference>
<dbReference type="PROSITE" id="PS50943">
    <property type="entry name" value="HTH_CROC1"/>
    <property type="match status" value="1"/>
</dbReference>
<name>A0A0U1QL77_9BACL</name>
<dbReference type="AlphaFoldDB" id="A0A0U1QL77"/>
<dbReference type="GO" id="GO:0003677">
    <property type="term" value="F:DNA binding"/>
    <property type="evidence" value="ECO:0007669"/>
    <property type="project" value="UniProtKB-KW"/>
</dbReference>
<evidence type="ECO:0000256" key="3">
    <source>
        <dbReference type="ARBA" id="ARBA00022829"/>
    </source>
</evidence>
<dbReference type="GO" id="GO:0009295">
    <property type="term" value="C:nucleoid"/>
    <property type="evidence" value="ECO:0007669"/>
    <property type="project" value="UniProtKB-SubCell"/>
</dbReference>